<dbReference type="InterPro" id="IPR006120">
    <property type="entry name" value="Resolvase_HTH_dom"/>
</dbReference>
<name>A0A7Y0QIB4_CELFI</name>
<dbReference type="InterPro" id="IPR006118">
    <property type="entry name" value="Recombinase_CS"/>
</dbReference>
<comment type="caution">
    <text evidence="8">The sequence shown here is derived from an EMBL/GenBank/DDBJ whole genome shotgun (WGS) entry which is preliminary data.</text>
</comment>
<evidence type="ECO:0000256" key="4">
    <source>
        <dbReference type="ARBA" id="ARBA00023172"/>
    </source>
</evidence>
<dbReference type="Gene3D" id="1.10.10.60">
    <property type="entry name" value="Homeodomain-like"/>
    <property type="match status" value="1"/>
</dbReference>
<feature type="active site" description="O-(5'-phospho-DNA)-serine intermediate" evidence="5 6">
    <location>
        <position position="11"/>
    </location>
</feature>
<proteinExistence type="inferred from homology"/>
<sequence length="199" mass="22049">MGHLLGYARVSTIDQDATLQVDALNRAGCYRVFIDTSSGALQHRPELDKLLDQIRPGDTLVVWRLDRLGRSIRHLIDQLQVLAERGVGFRSLQETIDTTSPGGRLVFHVFAALAEFERDLIRERTNAGLTAARARGRTGGRPSSLSTDQVKAARRMYEQKDMTVAQIGDVLGVSRTTIYRALNRQPATASAPRRPRSAV</sequence>
<dbReference type="PROSITE" id="PS00397">
    <property type="entry name" value="RECOMBINASES_1"/>
    <property type="match status" value="1"/>
</dbReference>
<dbReference type="PANTHER" id="PTHR30461">
    <property type="entry name" value="DNA-INVERTASE FROM LAMBDOID PROPHAGE"/>
    <property type="match status" value="1"/>
</dbReference>
<dbReference type="FunFam" id="3.40.50.1390:FF:000001">
    <property type="entry name" value="DNA recombinase"/>
    <property type="match status" value="1"/>
</dbReference>
<organism evidence="8 9">
    <name type="scientific">Cellulomonas fimi</name>
    <dbReference type="NCBI Taxonomy" id="1708"/>
    <lineage>
        <taxon>Bacteria</taxon>
        <taxon>Bacillati</taxon>
        <taxon>Actinomycetota</taxon>
        <taxon>Actinomycetes</taxon>
        <taxon>Micrococcales</taxon>
        <taxon>Cellulomonadaceae</taxon>
        <taxon>Cellulomonas</taxon>
    </lineage>
</organism>
<dbReference type="PANTHER" id="PTHR30461:SF2">
    <property type="entry name" value="SERINE RECOMBINASE PINE-RELATED"/>
    <property type="match status" value="1"/>
</dbReference>
<dbReference type="CDD" id="cd00569">
    <property type="entry name" value="HTH_Hin_like"/>
    <property type="match status" value="1"/>
</dbReference>
<evidence type="ECO:0000256" key="1">
    <source>
        <dbReference type="ARBA" id="ARBA00009913"/>
    </source>
</evidence>
<keyword evidence="2" id="KW-0229">DNA integration</keyword>
<dbReference type="InterPro" id="IPR050639">
    <property type="entry name" value="SSR_resolvase"/>
</dbReference>
<dbReference type="Pfam" id="PF02796">
    <property type="entry name" value="HTH_7"/>
    <property type="match status" value="1"/>
</dbReference>
<feature type="domain" description="Resolvase/invertase-type recombinase catalytic" evidence="7">
    <location>
        <begin position="3"/>
        <end position="136"/>
    </location>
</feature>
<dbReference type="GO" id="GO:0003677">
    <property type="term" value="F:DNA binding"/>
    <property type="evidence" value="ECO:0007669"/>
    <property type="project" value="UniProtKB-KW"/>
</dbReference>
<evidence type="ECO:0000313" key="9">
    <source>
        <dbReference type="Proteomes" id="UP000562124"/>
    </source>
</evidence>
<evidence type="ECO:0000259" key="7">
    <source>
        <dbReference type="PROSITE" id="PS51736"/>
    </source>
</evidence>
<evidence type="ECO:0000256" key="6">
    <source>
        <dbReference type="PROSITE-ProRule" id="PRU10137"/>
    </source>
</evidence>
<keyword evidence="3" id="KW-0238">DNA-binding</keyword>
<keyword evidence="4" id="KW-0233">DNA recombination</keyword>
<dbReference type="Pfam" id="PF00239">
    <property type="entry name" value="Resolvase"/>
    <property type="match status" value="1"/>
</dbReference>
<evidence type="ECO:0000313" key="8">
    <source>
        <dbReference type="EMBL" id="NMR20087.1"/>
    </source>
</evidence>
<accession>A0A7Y0QIB4</accession>
<dbReference type="SUPFAM" id="SSF46689">
    <property type="entry name" value="Homeodomain-like"/>
    <property type="match status" value="1"/>
</dbReference>
<dbReference type="SUPFAM" id="SSF53041">
    <property type="entry name" value="Resolvase-like"/>
    <property type="match status" value="1"/>
</dbReference>
<dbReference type="PROSITE" id="PS51736">
    <property type="entry name" value="RECOMBINASES_3"/>
    <property type="match status" value="1"/>
</dbReference>
<dbReference type="InterPro" id="IPR036162">
    <property type="entry name" value="Resolvase-like_N_sf"/>
</dbReference>
<dbReference type="Gene3D" id="3.40.50.1390">
    <property type="entry name" value="Resolvase, N-terminal catalytic domain"/>
    <property type="match status" value="1"/>
</dbReference>
<dbReference type="SMART" id="SM00857">
    <property type="entry name" value="Resolvase"/>
    <property type="match status" value="1"/>
</dbReference>
<dbReference type="PROSITE" id="PS00398">
    <property type="entry name" value="RECOMBINASES_2"/>
    <property type="match status" value="1"/>
</dbReference>
<dbReference type="InterPro" id="IPR009057">
    <property type="entry name" value="Homeodomain-like_sf"/>
</dbReference>
<dbReference type="RefSeq" id="WP_169324469.1">
    <property type="nucleotide sequence ID" value="NZ_JABCJJ010000009.1"/>
</dbReference>
<evidence type="ECO:0000256" key="3">
    <source>
        <dbReference type="ARBA" id="ARBA00023125"/>
    </source>
</evidence>
<dbReference type="EMBL" id="JABCJJ010000009">
    <property type="protein sequence ID" value="NMR20087.1"/>
    <property type="molecule type" value="Genomic_DNA"/>
</dbReference>
<evidence type="ECO:0000256" key="5">
    <source>
        <dbReference type="PIRSR" id="PIRSR606118-50"/>
    </source>
</evidence>
<dbReference type="GO" id="GO:0015074">
    <property type="term" value="P:DNA integration"/>
    <property type="evidence" value="ECO:0007669"/>
    <property type="project" value="UniProtKB-KW"/>
</dbReference>
<protein>
    <submittedName>
        <fullName evidence="8">Recombinase family protein</fullName>
    </submittedName>
</protein>
<keyword evidence="9" id="KW-1185">Reference proteome</keyword>
<dbReference type="AlphaFoldDB" id="A0A7Y0QIB4"/>
<dbReference type="Proteomes" id="UP000562124">
    <property type="component" value="Unassembled WGS sequence"/>
</dbReference>
<comment type="similarity">
    <text evidence="1">Belongs to the site-specific recombinase resolvase family.</text>
</comment>
<gene>
    <name evidence="8" type="ORF">HIR71_07615</name>
</gene>
<evidence type="ECO:0000256" key="2">
    <source>
        <dbReference type="ARBA" id="ARBA00022908"/>
    </source>
</evidence>
<dbReference type="InterPro" id="IPR006119">
    <property type="entry name" value="Resolv_N"/>
</dbReference>
<reference evidence="8 9" key="1">
    <citation type="submission" date="2020-04" db="EMBL/GenBank/DDBJ databases">
        <title>Sequencing and Assembly of C. fimi.</title>
        <authorList>
            <person name="Ramsey A.R."/>
        </authorList>
    </citation>
    <scope>NUCLEOTIDE SEQUENCE [LARGE SCALE GENOMIC DNA]</scope>
    <source>
        <strain evidence="8 9">SB</strain>
    </source>
</reference>
<dbReference type="GO" id="GO:0000150">
    <property type="term" value="F:DNA strand exchange activity"/>
    <property type="evidence" value="ECO:0007669"/>
    <property type="project" value="InterPro"/>
</dbReference>
<dbReference type="CDD" id="cd03768">
    <property type="entry name" value="SR_ResInv"/>
    <property type="match status" value="1"/>
</dbReference>